<dbReference type="GO" id="GO:0019310">
    <property type="term" value="P:inositol catabolic process"/>
    <property type="evidence" value="ECO:0007669"/>
    <property type="project" value="InterPro"/>
</dbReference>
<dbReference type="PANTHER" id="PTHR39193:SF1">
    <property type="entry name" value="5-DEOXY-GLUCURONATE ISOMERASE"/>
    <property type="match status" value="1"/>
</dbReference>
<evidence type="ECO:0000313" key="3">
    <source>
        <dbReference type="Proteomes" id="UP000186758"/>
    </source>
</evidence>
<proteinExistence type="predicted"/>
<dbReference type="SUPFAM" id="SSF51182">
    <property type="entry name" value="RmlC-like cupins"/>
    <property type="match status" value="1"/>
</dbReference>
<dbReference type="RefSeq" id="WP_075885343.1">
    <property type="nucleotide sequence ID" value="NZ_MPJZ01000053.1"/>
</dbReference>
<dbReference type="Proteomes" id="UP000186758">
    <property type="component" value="Unassembled WGS sequence"/>
</dbReference>
<gene>
    <name evidence="2" type="ORF">BO223_05960</name>
</gene>
<dbReference type="Gene3D" id="2.60.120.10">
    <property type="entry name" value="Jelly Rolls"/>
    <property type="match status" value="2"/>
</dbReference>
<dbReference type="GO" id="GO:0008880">
    <property type="term" value="F:glucuronate isomerase activity"/>
    <property type="evidence" value="ECO:0007669"/>
    <property type="project" value="InterPro"/>
</dbReference>
<dbReference type="PANTHER" id="PTHR39193">
    <property type="entry name" value="5-DEOXY-GLUCURONATE ISOMERASE"/>
    <property type="match status" value="1"/>
</dbReference>
<evidence type="ECO:0000256" key="1">
    <source>
        <dbReference type="ARBA" id="ARBA00023235"/>
    </source>
</evidence>
<dbReference type="InterPro" id="IPR021120">
    <property type="entry name" value="KduI/IolB_isomerase"/>
</dbReference>
<dbReference type="EMBL" id="MPJZ01000053">
    <property type="protein sequence ID" value="OLU45038.1"/>
    <property type="molecule type" value="Genomic_DNA"/>
</dbReference>
<dbReference type="InterPro" id="IPR011051">
    <property type="entry name" value="RmlC_Cupin_sf"/>
</dbReference>
<accession>A0A1Q9YKB1</accession>
<sequence length="272" mass="30097">MSNTNTDTKTRLESWKVQSSEEPGFHKVITPDTAECQEAQIFRLNLPAGQSYTLESCDLELHPVLIAGKAKLSDHDRLDQEMERFDSFYIPGQDKVTITALEDSIFYIAGATYEGIGHPMFRKFDATLPVGDIHQIHGSGSGQREVMMTLAPGDEASRLICGLTWSGDGTWTSWPPHQHEKDLEEVYCYFDMPLPRFGFHISYLKSGEVEDLVAHTVHSGTMVQAPCGYHPTAAAPGGRNAYLWVLAAFSPAQRSYDLAITDPAFDPAKQAG</sequence>
<comment type="caution">
    <text evidence="2">The sequence shown here is derived from an EMBL/GenBank/DDBJ whole genome shotgun (WGS) entry which is preliminary data.</text>
</comment>
<dbReference type="InterPro" id="IPR024203">
    <property type="entry name" value="Deoxy-glucuronate_isom_IolB"/>
</dbReference>
<reference evidence="2 3" key="1">
    <citation type="submission" date="2016-11" db="EMBL/GenBank/DDBJ databases">
        <title>Description of two novel members of the family Erysipelotrichaceae: Ileibacterium lipovorans gen. nov., sp. nov. and Dubosiella newyorkensis, gen. nov., sp. nov.</title>
        <authorList>
            <person name="Cox L.M."/>
            <person name="Sohn J."/>
            <person name="Tyrrell K.L."/>
            <person name="Citron D.M."/>
            <person name="Lawson P.A."/>
            <person name="Patel N.B."/>
            <person name="Iizumi T."/>
            <person name="Perez-Perez G.I."/>
            <person name="Goldstein E.J."/>
            <person name="Blaser M.J."/>
        </authorList>
    </citation>
    <scope>NUCLEOTIDE SEQUENCE [LARGE SCALE GENOMIC DNA]</scope>
    <source>
        <strain evidence="2 3">NYU-BL-K8</strain>
    </source>
</reference>
<dbReference type="Pfam" id="PF04962">
    <property type="entry name" value="KduI"/>
    <property type="match status" value="1"/>
</dbReference>
<name>A0A1Q9YKB1_9FIRM</name>
<protein>
    <submittedName>
        <fullName evidence="2">Myo-inositol catabolism protein</fullName>
    </submittedName>
</protein>
<evidence type="ECO:0000313" key="2">
    <source>
        <dbReference type="EMBL" id="OLU45038.1"/>
    </source>
</evidence>
<keyword evidence="1" id="KW-0413">Isomerase</keyword>
<dbReference type="InterPro" id="IPR014710">
    <property type="entry name" value="RmlC-like_jellyroll"/>
</dbReference>
<dbReference type="AlphaFoldDB" id="A0A1Q9YKB1"/>
<organism evidence="2 3">
    <name type="scientific">Faecalibaculum rodentium</name>
    <dbReference type="NCBI Taxonomy" id="1702221"/>
    <lineage>
        <taxon>Bacteria</taxon>
        <taxon>Bacillati</taxon>
        <taxon>Bacillota</taxon>
        <taxon>Erysipelotrichia</taxon>
        <taxon>Erysipelotrichales</taxon>
        <taxon>Erysipelotrichaceae</taxon>
        <taxon>Faecalibaculum</taxon>
    </lineage>
</organism>